<sequence>MVRLVFIPSFGTDSTLYDNLKSSGGIDHPALFTEWLPVQDCQTFEDYASHFIDHYHITSNDILIGVSLGGVLSIEINKVQPVKKIIAISTIKTKLEKPMLFRVLQKSGTYKLFSPNLMKFGLDILMPFYGKNISSYHWFRRVFKSSDNEFLKWSFNRIVCWENESLPDNIVHVHGTRDPLFPLKNGANIDYKIKNGTHAMIRFNSEEIASIIKQELK</sequence>
<dbReference type="Proteomes" id="UP001156666">
    <property type="component" value="Unassembled WGS sequence"/>
</dbReference>
<name>A0AA37SKG4_9BACT</name>
<dbReference type="RefSeq" id="WP_235293069.1">
    <property type="nucleotide sequence ID" value="NZ_BSOH01000005.1"/>
</dbReference>
<evidence type="ECO:0000313" key="1">
    <source>
        <dbReference type="EMBL" id="GLR16268.1"/>
    </source>
</evidence>
<comment type="caution">
    <text evidence="1">The sequence shown here is derived from an EMBL/GenBank/DDBJ whole genome shotgun (WGS) entry which is preliminary data.</text>
</comment>
<gene>
    <name evidence="1" type="ORF">GCM10007940_08830</name>
</gene>
<keyword evidence="2" id="KW-1185">Reference proteome</keyword>
<dbReference type="InterPro" id="IPR029058">
    <property type="entry name" value="AB_hydrolase_fold"/>
</dbReference>
<dbReference type="EMBL" id="BSOH01000005">
    <property type="protein sequence ID" value="GLR16268.1"/>
    <property type="molecule type" value="Genomic_DNA"/>
</dbReference>
<dbReference type="AlphaFoldDB" id="A0AA37SKG4"/>
<accession>A0AA37SKG4</accession>
<evidence type="ECO:0008006" key="3">
    <source>
        <dbReference type="Google" id="ProtNLM"/>
    </source>
</evidence>
<dbReference type="Gene3D" id="3.40.50.1820">
    <property type="entry name" value="alpha/beta hydrolase"/>
    <property type="match status" value="1"/>
</dbReference>
<reference evidence="1" key="1">
    <citation type="journal article" date="2014" name="Int. J. Syst. Evol. Microbiol.">
        <title>Complete genome sequence of Corynebacterium casei LMG S-19264T (=DSM 44701T), isolated from a smear-ripened cheese.</title>
        <authorList>
            <consortium name="US DOE Joint Genome Institute (JGI-PGF)"/>
            <person name="Walter F."/>
            <person name="Albersmeier A."/>
            <person name="Kalinowski J."/>
            <person name="Ruckert C."/>
        </authorList>
    </citation>
    <scope>NUCLEOTIDE SEQUENCE</scope>
    <source>
        <strain evidence="1">NBRC 108769</strain>
    </source>
</reference>
<protein>
    <recommendedName>
        <fullName evidence="3">Alpha/beta hydrolase</fullName>
    </recommendedName>
</protein>
<evidence type="ECO:0000313" key="2">
    <source>
        <dbReference type="Proteomes" id="UP001156666"/>
    </source>
</evidence>
<dbReference type="SUPFAM" id="SSF53474">
    <property type="entry name" value="alpha/beta-Hydrolases"/>
    <property type="match status" value="1"/>
</dbReference>
<reference evidence="1" key="2">
    <citation type="submission" date="2023-01" db="EMBL/GenBank/DDBJ databases">
        <title>Draft genome sequence of Portibacter lacus strain NBRC 108769.</title>
        <authorList>
            <person name="Sun Q."/>
            <person name="Mori K."/>
        </authorList>
    </citation>
    <scope>NUCLEOTIDE SEQUENCE</scope>
    <source>
        <strain evidence="1">NBRC 108769</strain>
    </source>
</reference>
<proteinExistence type="predicted"/>
<organism evidence="1 2">
    <name type="scientific">Portibacter lacus</name>
    <dbReference type="NCBI Taxonomy" id="1099794"/>
    <lineage>
        <taxon>Bacteria</taxon>
        <taxon>Pseudomonadati</taxon>
        <taxon>Bacteroidota</taxon>
        <taxon>Saprospiria</taxon>
        <taxon>Saprospirales</taxon>
        <taxon>Haliscomenobacteraceae</taxon>
        <taxon>Portibacter</taxon>
    </lineage>
</organism>